<organism evidence="2 3">
    <name type="scientific">Phyllobacterium myrsinacearum</name>
    <dbReference type="NCBI Taxonomy" id="28101"/>
    <lineage>
        <taxon>Bacteria</taxon>
        <taxon>Pseudomonadati</taxon>
        <taxon>Pseudomonadota</taxon>
        <taxon>Alphaproteobacteria</taxon>
        <taxon>Hyphomicrobiales</taxon>
        <taxon>Phyllobacteriaceae</taxon>
        <taxon>Phyllobacterium</taxon>
    </lineage>
</organism>
<reference evidence="2 3" key="1">
    <citation type="submission" date="2018-02" db="EMBL/GenBank/DDBJ databases">
        <title>The draft genome of Phyllobacterium myrsinacearum DSM5892.</title>
        <authorList>
            <person name="Li L."/>
            <person name="Liu L."/>
            <person name="Zhang X."/>
            <person name="Wang T."/>
        </authorList>
    </citation>
    <scope>NUCLEOTIDE SEQUENCE [LARGE SCALE GENOMIC DNA]</scope>
    <source>
        <strain evidence="2 3">DSM 5892</strain>
    </source>
</reference>
<comment type="caution">
    <text evidence="2">The sequence shown here is derived from an EMBL/GenBank/DDBJ whole genome shotgun (WGS) entry which is preliminary data.</text>
</comment>
<dbReference type="Proteomes" id="UP000238563">
    <property type="component" value="Unassembled WGS sequence"/>
</dbReference>
<evidence type="ECO:0000313" key="2">
    <source>
        <dbReference type="EMBL" id="PRD52286.1"/>
    </source>
</evidence>
<sequence>MLIQLQNTGRDDLKVVAEARTGSDGIAVLTLDPALWRNELTLAAVGHLTPGIAVTLGMLNGTEDGIINVVAADHVDNGQLEMLAEQLVATRRVRADDVASDLASPGQDSIARLLPAGTRARLLADIDRAVANNGDAFILDPQALRNGHVQVQPVRDLKNRFDMTDRPYFDPNLFIKPGFDWQILPWALPDDQSYRDYLRGVFVLFAHQQKLGVGADPATFPAIVERQLQQRFFQDFRTTDRTEVSLNKLLIPIVTKILAAPTGSGFGFAVAAAALPVQGTHTDREHLDALLAAAPVTTLEFANRYRLPLTEPDSTMYSPVTLNIHTLSRALSDTAQGPVEPQENVIQPQLPGEEGKPILWKDVVGAAPFFLRFDEWLARQQPFFGENLFALRTQVESVAHGLWLDDARKRFLEYHRDLPLTSSMTPYNGYFDSMGEVRRSAVFLLNYGVADAKLLNLVQAIDKSDFGAAVRLADEAELLLRAAAPMPASGENWEPSMSAGNFPRPLSFTRRRRVKVSNITELTGTQANYLPDGLERFWQLARPIDLWLDVVHFRIARDQATRLLKYQQLFVMPMLRAMIRAGLGDLAGTVDVLAGVTGFYVGTAMLGTPAGMVKHPDAIVAVKRVVAGRLRWNDELGDRPYTARLQYDDDRNLDGPYSLTPQFRGGYDVLKPDAPILHAIDERYARIVQADAILAWAEALYRTDDASMLERARELYKAVLFLHGEDPGTSAYLPFNFLPGPWFGLVENPRVRNQKDRARLALQQLAAGLNFYGYNDSAVPTLRYETLISAAGRWATAAKSAQNDYLQYLSRVEQLDLDLLAAKAQERKARATVGIAAEQIEIAKAGVVVAKKLAADVEKLITAKQAEIADANSIFSQFKDYFKGMKDSVTSMVDVGKSASEGWTSLSTSGVGDALGLGSGSGAGTGAAASESVGLGSAMGGLGVVGGFAVFAVLSTTTLQGMADAATKRDGELKTLMNEARPAAAAAVRVQERNVTIANLQALIAATDLAYAVDLINYQNERFLNRDFWDALAGVARRSLHRHLDLAAQAAWFAERALAYMLGTALRIIRLGYFDAKMRDVGGVDRLSLDLAELEAVRLAAARVTVPLTRTYSLAQDLPLAFGQLKATGRCTFTLNDDDLAAAHPGTFSHRIRAVDVFVDAPGTTVQLRGILTNGGFSRFRREPGGTPVPLVRFADAYPVSEFRVRRDLELHGLPGDRLLPFEGSGFATSWTLELPKSANATGLNRVTDVRVTFDVQAGYAANTAVPAAPPAAASRAVFVSALAVDATGLATLRKSGAAAKIMLSLDRLALPAGAMITNLAVLLPGVQGGNFSAKLKFGSVAQTPFTIDDGLAMSNKGPLDDGNPANVQPLNQAIGGSAARAAVLTIDKGVDGARLAQARDVLLWLEYEAP</sequence>
<name>A0A2S9JH24_9HYPH</name>
<dbReference type="InterPro" id="IPR040840">
    <property type="entry name" value="TcA_TcB_BD"/>
</dbReference>
<evidence type="ECO:0000313" key="3">
    <source>
        <dbReference type="Proteomes" id="UP000238563"/>
    </source>
</evidence>
<keyword evidence="3" id="KW-1185">Reference proteome</keyword>
<accession>A0A2S9JH24</accession>
<dbReference type="Pfam" id="PF18276">
    <property type="entry name" value="TcA_TcB_BD"/>
    <property type="match status" value="1"/>
</dbReference>
<gene>
    <name evidence="2" type="ORF">C5750_15430</name>
</gene>
<feature type="domain" description="Tc toxin complex TcA C-terminal TcB-binding" evidence="1">
    <location>
        <begin position="989"/>
        <end position="1161"/>
    </location>
</feature>
<dbReference type="EMBL" id="PVBT01000004">
    <property type="protein sequence ID" value="PRD52286.1"/>
    <property type="molecule type" value="Genomic_DNA"/>
</dbReference>
<protein>
    <recommendedName>
        <fullName evidence="1">Tc toxin complex TcA C-terminal TcB-binding domain-containing protein</fullName>
    </recommendedName>
</protein>
<evidence type="ECO:0000259" key="1">
    <source>
        <dbReference type="Pfam" id="PF18276"/>
    </source>
</evidence>
<proteinExistence type="predicted"/>